<protein>
    <recommendedName>
        <fullName evidence="5">CCHC-type domain-containing protein</fullName>
    </recommendedName>
</protein>
<dbReference type="Gene3D" id="4.10.60.10">
    <property type="entry name" value="Zinc finger, CCHC-type"/>
    <property type="match status" value="1"/>
</dbReference>
<dbReference type="InterPro" id="IPR036875">
    <property type="entry name" value="Znf_CCHC_sf"/>
</dbReference>
<evidence type="ECO:0000313" key="2">
    <source>
        <dbReference type="EMBL" id="RIB00799.1"/>
    </source>
</evidence>
<sequence>MVEAIEDSNEDIYHELLGFLMSIQRRTSQRTINETNNSVNDNINDDDRMMGIQNSIKRKPKDRPKSKRIKNAFEKPNTKTSHEASSYYETRSDDENISADENSSAVSNEEISITSTGNECVQELSGIIESGESSVVVLIPSSTLPINFQNCENTQRQCSVCRKKGHNARTCPNKN</sequence>
<evidence type="ECO:0000313" key="3">
    <source>
        <dbReference type="EMBL" id="RIB03416.1"/>
    </source>
</evidence>
<dbReference type="GO" id="GO:0003676">
    <property type="term" value="F:nucleic acid binding"/>
    <property type="evidence" value="ECO:0007669"/>
    <property type="project" value="InterPro"/>
</dbReference>
<evidence type="ECO:0000256" key="1">
    <source>
        <dbReference type="SAM" id="MobiDB-lite"/>
    </source>
</evidence>
<dbReference type="EMBL" id="QKWP01002414">
    <property type="protein sequence ID" value="RIB03416.1"/>
    <property type="molecule type" value="Genomic_DNA"/>
</dbReference>
<feature type="region of interest" description="Disordered" evidence="1">
    <location>
        <begin position="54"/>
        <end position="111"/>
    </location>
</feature>
<accession>A0A397U8G5</accession>
<proteinExistence type="predicted"/>
<dbReference type="GO" id="GO:0008270">
    <property type="term" value="F:zinc ion binding"/>
    <property type="evidence" value="ECO:0007669"/>
    <property type="project" value="InterPro"/>
</dbReference>
<organism evidence="3 4">
    <name type="scientific">Gigaspora rosea</name>
    <dbReference type="NCBI Taxonomy" id="44941"/>
    <lineage>
        <taxon>Eukaryota</taxon>
        <taxon>Fungi</taxon>
        <taxon>Fungi incertae sedis</taxon>
        <taxon>Mucoromycota</taxon>
        <taxon>Glomeromycotina</taxon>
        <taxon>Glomeromycetes</taxon>
        <taxon>Diversisporales</taxon>
        <taxon>Gigasporaceae</taxon>
        <taxon>Gigaspora</taxon>
    </lineage>
</organism>
<dbReference type="EMBL" id="QKWP01003610">
    <property type="protein sequence ID" value="RIB00799.1"/>
    <property type="molecule type" value="Genomic_DNA"/>
</dbReference>
<keyword evidence="4" id="KW-1185">Reference proteome</keyword>
<comment type="caution">
    <text evidence="3">The sequence shown here is derived from an EMBL/GenBank/DDBJ whole genome shotgun (WGS) entry which is preliminary data.</text>
</comment>
<feature type="compositionally biased region" description="Basic and acidic residues" evidence="1">
    <location>
        <begin position="71"/>
        <end position="82"/>
    </location>
</feature>
<dbReference type="STRING" id="44941.A0A397U8G5"/>
<name>A0A397U8G5_9GLOM</name>
<feature type="compositionally biased region" description="Polar residues" evidence="1">
    <location>
        <begin position="99"/>
        <end position="111"/>
    </location>
</feature>
<feature type="compositionally biased region" description="Basic residues" evidence="1">
    <location>
        <begin position="56"/>
        <end position="70"/>
    </location>
</feature>
<evidence type="ECO:0000313" key="4">
    <source>
        <dbReference type="Proteomes" id="UP000266673"/>
    </source>
</evidence>
<dbReference type="AlphaFoldDB" id="A0A397U8G5"/>
<dbReference type="Proteomes" id="UP000266673">
    <property type="component" value="Unassembled WGS sequence"/>
</dbReference>
<evidence type="ECO:0008006" key="5">
    <source>
        <dbReference type="Google" id="ProtNLM"/>
    </source>
</evidence>
<dbReference type="SUPFAM" id="SSF57756">
    <property type="entry name" value="Retrovirus zinc finger-like domains"/>
    <property type="match status" value="1"/>
</dbReference>
<reference evidence="3 4" key="1">
    <citation type="submission" date="2018-06" db="EMBL/GenBank/DDBJ databases">
        <title>Comparative genomics reveals the genomic features of Rhizophagus irregularis, R. cerebriforme, R. diaphanum and Gigaspora rosea, and their symbiotic lifestyle signature.</title>
        <authorList>
            <person name="Morin E."/>
            <person name="San Clemente H."/>
            <person name="Chen E.C.H."/>
            <person name="De La Providencia I."/>
            <person name="Hainaut M."/>
            <person name="Kuo A."/>
            <person name="Kohler A."/>
            <person name="Murat C."/>
            <person name="Tang N."/>
            <person name="Roy S."/>
            <person name="Loubradou J."/>
            <person name="Henrissat B."/>
            <person name="Grigoriev I.V."/>
            <person name="Corradi N."/>
            <person name="Roux C."/>
            <person name="Martin F.M."/>
        </authorList>
    </citation>
    <scope>NUCLEOTIDE SEQUENCE [LARGE SCALE GENOMIC DNA]</scope>
    <source>
        <strain evidence="3 4">DAOM 194757</strain>
    </source>
</reference>
<gene>
    <name evidence="3" type="ORF">C2G38_2225096</name>
    <name evidence="2" type="ORF">C2G38_2232909</name>
</gene>